<sequence>HNPYTYTVVAGSLTWKDPENNVFVERQVVSVQIHERYTNGNANDVAILEVAPAFEFLGSGGLVWPVRLPEEDREVRGHVIVSGFGFTHPESGATDALRAITLSVIPNDKCRRPEGMFCTRVEDKGICFGDSGSPIIQVRNGEATLVGIVEGGGTMCISGAKRGPDIHVDVARYVRWIWQHSTLGFYQFGFKIFNI</sequence>
<evidence type="ECO:0000313" key="2">
    <source>
        <dbReference type="Proteomes" id="UP000805193"/>
    </source>
</evidence>
<reference evidence="1 2" key="1">
    <citation type="journal article" date="2020" name="Cell">
        <title>Large-Scale Comparative Analyses of Tick Genomes Elucidate Their Genetic Diversity and Vector Capacities.</title>
        <authorList>
            <consortium name="Tick Genome and Microbiome Consortium (TIGMIC)"/>
            <person name="Jia N."/>
            <person name="Wang J."/>
            <person name="Shi W."/>
            <person name="Du L."/>
            <person name="Sun Y."/>
            <person name="Zhan W."/>
            <person name="Jiang J.F."/>
            <person name="Wang Q."/>
            <person name="Zhang B."/>
            <person name="Ji P."/>
            <person name="Bell-Sakyi L."/>
            <person name="Cui X.M."/>
            <person name="Yuan T.T."/>
            <person name="Jiang B.G."/>
            <person name="Yang W.F."/>
            <person name="Lam T.T."/>
            <person name="Chang Q.C."/>
            <person name="Ding S.J."/>
            <person name="Wang X.J."/>
            <person name="Zhu J.G."/>
            <person name="Ruan X.D."/>
            <person name="Zhao L."/>
            <person name="Wei J.T."/>
            <person name="Ye R.Z."/>
            <person name="Que T.C."/>
            <person name="Du C.H."/>
            <person name="Zhou Y.H."/>
            <person name="Cheng J.X."/>
            <person name="Dai P.F."/>
            <person name="Guo W.B."/>
            <person name="Han X.H."/>
            <person name="Huang E.J."/>
            <person name="Li L.F."/>
            <person name="Wei W."/>
            <person name="Gao Y.C."/>
            <person name="Liu J.Z."/>
            <person name="Shao H.Z."/>
            <person name="Wang X."/>
            <person name="Wang C.C."/>
            <person name="Yang T.C."/>
            <person name="Huo Q.B."/>
            <person name="Li W."/>
            <person name="Chen H.Y."/>
            <person name="Chen S.E."/>
            <person name="Zhou L.G."/>
            <person name="Ni X.B."/>
            <person name="Tian J.H."/>
            <person name="Sheng Y."/>
            <person name="Liu T."/>
            <person name="Pan Y.S."/>
            <person name="Xia L.Y."/>
            <person name="Li J."/>
            <person name="Zhao F."/>
            <person name="Cao W.C."/>
        </authorList>
    </citation>
    <scope>NUCLEOTIDE SEQUENCE [LARGE SCALE GENOMIC DNA]</scope>
    <source>
        <strain evidence="1">Iper-2018</strain>
    </source>
</reference>
<accession>A0AC60PI15</accession>
<protein>
    <submittedName>
        <fullName evidence="1">Uncharacterized protein</fullName>
    </submittedName>
</protein>
<gene>
    <name evidence="1" type="ORF">HPB47_003668</name>
</gene>
<evidence type="ECO:0000313" key="1">
    <source>
        <dbReference type="EMBL" id="KAG0420137.1"/>
    </source>
</evidence>
<keyword evidence="2" id="KW-1185">Reference proteome</keyword>
<dbReference type="EMBL" id="JABSTQ010010539">
    <property type="protein sequence ID" value="KAG0420137.1"/>
    <property type="molecule type" value="Genomic_DNA"/>
</dbReference>
<feature type="non-terminal residue" evidence="1">
    <location>
        <position position="1"/>
    </location>
</feature>
<name>A0AC60PI15_IXOPE</name>
<organism evidence="1 2">
    <name type="scientific">Ixodes persulcatus</name>
    <name type="common">Taiga tick</name>
    <dbReference type="NCBI Taxonomy" id="34615"/>
    <lineage>
        <taxon>Eukaryota</taxon>
        <taxon>Metazoa</taxon>
        <taxon>Ecdysozoa</taxon>
        <taxon>Arthropoda</taxon>
        <taxon>Chelicerata</taxon>
        <taxon>Arachnida</taxon>
        <taxon>Acari</taxon>
        <taxon>Parasitiformes</taxon>
        <taxon>Ixodida</taxon>
        <taxon>Ixodoidea</taxon>
        <taxon>Ixodidae</taxon>
        <taxon>Ixodinae</taxon>
        <taxon>Ixodes</taxon>
    </lineage>
</organism>
<proteinExistence type="predicted"/>
<dbReference type="Proteomes" id="UP000805193">
    <property type="component" value="Unassembled WGS sequence"/>
</dbReference>
<comment type="caution">
    <text evidence="1">The sequence shown here is derived from an EMBL/GenBank/DDBJ whole genome shotgun (WGS) entry which is preliminary data.</text>
</comment>